<dbReference type="Proteomes" id="UP000254867">
    <property type="component" value="Unassembled WGS sequence"/>
</dbReference>
<organism evidence="2 3">
    <name type="scientific">Haemophilus parahaemolyticus</name>
    <dbReference type="NCBI Taxonomy" id="735"/>
    <lineage>
        <taxon>Bacteria</taxon>
        <taxon>Pseudomonadati</taxon>
        <taxon>Pseudomonadota</taxon>
        <taxon>Gammaproteobacteria</taxon>
        <taxon>Pasteurellales</taxon>
        <taxon>Pasteurellaceae</taxon>
        <taxon>Haemophilus</taxon>
    </lineage>
</organism>
<dbReference type="InterPro" id="IPR013321">
    <property type="entry name" value="Arc_rbn_hlx_hlx"/>
</dbReference>
<evidence type="ECO:0000256" key="1">
    <source>
        <dbReference type="SAM" id="MobiDB-lite"/>
    </source>
</evidence>
<sequence>MSEINEKTEKQAGKEFQTRIPADLTKRAKDLAIKERRKMAPMIAILLEEALEARGV</sequence>
<dbReference type="GO" id="GO:0006355">
    <property type="term" value="P:regulation of DNA-templated transcription"/>
    <property type="evidence" value="ECO:0007669"/>
    <property type="project" value="InterPro"/>
</dbReference>
<feature type="compositionally biased region" description="Basic and acidic residues" evidence="1">
    <location>
        <begin position="1"/>
        <end position="17"/>
    </location>
</feature>
<feature type="region of interest" description="Disordered" evidence="1">
    <location>
        <begin position="1"/>
        <end position="20"/>
    </location>
</feature>
<name>A0A377I3L8_HAEPH</name>
<dbReference type="RefSeq" id="WP_181874585.1">
    <property type="nucleotide sequence ID" value="NZ_UGHH01000002.1"/>
</dbReference>
<dbReference type="InterPro" id="IPR010985">
    <property type="entry name" value="Ribbon_hlx_hlx"/>
</dbReference>
<dbReference type="AlphaFoldDB" id="A0A377I3L8"/>
<protein>
    <submittedName>
        <fullName evidence="2">Uncharacterized protein</fullName>
    </submittedName>
</protein>
<reference evidence="2 3" key="1">
    <citation type="submission" date="2018-06" db="EMBL/GenBank/DDBJ databases">
        <authorList>
            <consortium name="Pathogen Informatics"/>
            <person name="Doyle S."/>
        </authorList>
    </citation>
    <scope>NUCLEOTIDE SEQUENCE [LARGE SCALE GENOMIC DNA]</scope>
    <source>
        <strain evidence="2 3">NCTC10794</strain>
    </source>
</reference>
<proteinExistence type="predicted"/>
<evidence type="ECO:0000313" key="2">
    <source>
        <dbReference type="EMBL" id="STO64567.1"/>
    </source>
</evidence>
<gene>
    <name evidence="2" type="ORF">NCTC10794_01635</name>
</gene>
<dbReference type="Gene3D" id="1.10.1220.10">
    <property type="entry name" value="Met repressor-like"/>
    <property type="match status" value="1"/>
</dbReference>
<accession>A0A377I3L8</accession>
<dbReference type="EMBL" id="UGHH01000002">
    <property type="protein sequence ID" value="STO64567.1"/>
    <property type="molecule type" value="Genomic_DNA"/>
</dbReference>
<dbReference type="SUPFAM" id="SSF47598">
    <property type="entry name" value="Ribbon-helix-helix"/>
    <property type="match status" value="1"/>
</dbReference>
<evidence type="ECO:0000313" key="3">
    <source>
        <dbReference type="Proteomes" id="UP000254867"/>
    </source>
</evidence>